<dbReference type="NCBIfam" id="TIGR02614">
    <property type="entry name" value="ftsW"/>
    <property type="match status" value="1"/>
</dbReference>
<organism evidence="22 23">
    <name type="scientific">Candidatus Zambryskibacteria bacterium RIFCSPHIGHO2_01_FULL_49_18</name>
    <dbReference type="NCBI Taxonomy" id="1802740"/>
    <lineage>
        <taxon>Bacteria</taxon>
        <taxon>Candidatus Zambryskiibacteriota</taxon>
    </lineage>
</organism>
<evidence type="ECO:0000256" key="16">
    <source>
        <dbReference type="ARBA" id="ARBA00038053"/>
    </source>
</evidence>
<dbReference type="GO" id="GO:0008955">
    <property type="term" value="F:peptidoglycan glycosyltransferase activity"/>
    <property type="evidence" value="ECO:0007669"/>
    <property type="project" value="UniProtKB-EC"/>
</dbReference>
<evidence type="ECO:0000256" key="12">
    <source>
        <dbReference type="ARBA" id="ARBA00023306"/>
    </source>
</evidence>
<dbReference type="EMBL" id="MHVJ01000013">
    <property type="protein sequence ID" value="OHA91351.1"/>
    <property type="molecule type" value="Genomic_DNA"/>
</dbReference>
<dbReference type="GO" id="GO:0051301">
    <property type="term" value="P:cell division"/>
    <property type="evidence" value="ECO:0007669"/>
    <property type="project" value="UniProtKB-KW"/>
</dbReference>
<keyword evidence="4 22" id="KW-0132">Cell division</keyword>
<dbReference type="PANTHER" id="PTHR30474:SF2">
    <property type="entry name" value="PEPTIDOGLYCAN GLYCOSYLTRANSFERASE FTSW-RELATED"/>
    <property type="match status" value="1"/>
</dbReference>
<sequence length="366" mass="39231">MRNRIKVDKPFLIIAVILVVAGFFIFSSASLGLLAKESSNYSSVAFSQTVLGLFLGTIAMILAARLDYKIWKKWAFYLLVLAVILNIIVLVPSIGFEHGGARRWLMIGDLSFQPSEALKFAFIIYFAAWAAGIKEKIKTFSSGFLPLIILLGLCGILLLSQPDTDTYMVIAATGIAMFVAAGGRWRHVLILGLIGLIGLIGLAIARPYVMQRITTFLNPTSDSLGSGYQIQQSLIAIGSGGLFGTGFGQSVQKFTYLPEPVGDSIFAVAGEEFGFVGSVLLIAIFTLFAVRGLKIAGNIPDTFGRLVVAGIVIMIISQAFVNIGAMLGVIPLSGITLPFVSHGGTSLFISLFEIGVILSISKHQKQ</sequence>
<accession>A0A1G2T429</accession>
<feature type="transmembrane region" description="Helical" evidence="21">
    <location>
        <begin position="166"/>
        <end position="183"/>
    </location>
</feature>
<evidence type="ECO:0000256" key="8">
    <source>
        <dbReference type="ARBA" id="ARBA00022960"/>
    </source>
</evidence>
<keyword evidence="3" id="KW-1003">Cell membrane</keyword>
<dbReference type="PANTHER" id="PTHR30474">
    <property type="entry name" value="CELL CYCLE PROTEIN"/>
    <property type="match status" value="1"/>
</dbReference>
<dbReference type="AlphaFoldDB" id="A0A1G2T429"/>
<keyword evidence="12" id="KW-0131">Cell cycle</keyword>
<keyword evidence="11 21" id="KW-0472">Membrane</keyword>
<evidence type="ECO:0000256" key="15">
    <source>
        <dbReference type="ARBA" id="ARBA00033270"/>
    </source>
</evidence>
<feature type="transmembrane region" description="Helical" evidence="21">
    <location>
        <begin position="302"/>
        <end position="327"/>
    </location>
</feature>
<keyword evidence="13" id="KW-0961">Cell wall biogenesis/degradation</keyword>
<keyword evidence="8" id="KW-0133">Cell shape</keyword>
<comment type="subcellular location">
    <subcellularLocation>
        <location evidence="1">Cell membrane</location>
        <topology evidence="1">Multi-pass membrane protein</topology>
    </subcellularLocation>
</comment>
<evidence type="ECO:0000256" key="9">
    <source>
        <dbReference type="ARBA" id="ARBA00022984"/>
    </source>
</evidence>
<feature type="transmembrane region" description="Helical" evidence="21">
    <location>
        <begin position="116"/>
        <end position="133"/>
    </location>
</feature>
<evidence type="ECO:0000256" key="5">
    <source>
        <dbReference type="ARBA" id="ARBA00022676"/>
    </source>
</evidence>
<dbReference type="GO" id="GO:0005886">
    <property type="term" value="C:plasma membrane"/>
    <property type="evidence" value="ECO:0007669"/>
    <property type="project" value="UniProtKB-SubCell"/>
</dbReference>
<evidence type="ECO:0000313" key="23">
    <source>
        <dbReference type="Proteomes" id="UP000178612"/>
    </source>
</evidence>
<protein>
    <recommendedName>
        <fullName evidence="17">Probable peptidoglycan glycosyltransferase FtsW</fullName>
        <ecNumber evidence="19">2.4.99.28</ecNumber>
    </recommendedName>
    <alternativeName>
        <fullName evidence="18">Cell division protein FtsW</fullName>
    </alternativeName>
    <alternativeName>
        <fullName evidence="15">Cell wall polymerase</fullName>
    </alternativeName>
    <alternativeName>
        <fullName evidence="14">Peptidoglycan polymerase</fullName>
    </alternativeName>
</protein>
<gene>
    <name evidence="22" type="ORF">A2758_02740</name>
</gene>
<evidence type="ECO:0000256" key="21">
    <source>
        <dbReference type="SAM" id="Phobius"/>
    </source>
</evidence>
<dbReference type="InterPro" id="IPR001182">
    <property type="entry name" value="FtsW/RodA"/>
</dbReference>
<evidence type="ECO:0000256" key="20">
    <source>
        <dbReference type="ARBA" id="ARBA00049902"/>
    </source>
</evidence>
<feature type="transmembrane region" description="Helical" evidence="21">
    <location>
        <begin position="188"/>
        <end position="209"/>
    </location>
</feature>
<comment type="pathway">
    <text evidence="2">Cell wall biogenesis; peptidoglycan biosynthesis.</text>
</comment>
<comment type="similarity">
    <text evidence="16">Belongs to the SEDS family. FtsW subfamily.</text>
</comment>
<feature type="transmembrane region" description="Helical" evidence="21">
    <location>
        <begin position="12"/>
        <end position="35"/>
    </location>
</feature>
<keyword evidence="10 21" id="KW-1133">Transmembrane helix</keyword>
<dbReference type="GO" id="GO:0008360">
    <property type="term" value="P:regulation of cell shape"/>
    <property type="evidence" value="ECO:0007669"/>
    <property type="project" value="UniProtKB-KW"/>
</dbReference>
<name>A0A1G2T429_9BACT</name>
<evidence type="ECO:0000256" key="19">
    <source>
        <dbReference type="ARBA" id="ARBA00044770"/>
    </source>
</evidence>
<feature type="transmembrane region" description="Helical" evidence="21">
    <location>
        <begin position="41"/>
        <end position="62"/>
    </location>
</feature>
<dbReference type="Pfam" id="PF01098">
    <property type="entry name" value="FTSW_RODA_SPOVE"/>
    <property type="match status" value="1"/>
</dbReference>
<evidence type="ECO:0000256" key="18">
    <source>
        <dbReference type="ARBA" id="ARBA00041418"/>
    </source>
</evidence>
<keyword evidence="6" id="KW-0808">Transferase</keyword>
<dbReference type="Proteomes" id="UP000178612">
    <property type="component" value="Unassembled WGS sequence"/>
</dbReference>
<keyword evidence="9" id="KW-0573">Peptidoglycan synthesis</keyword>
<evidence type="ECO:0000256" key="14">
    <source>
        <dbReference type="ARBA" id="ARBA00032370"/>
    </source>
</evidence>
<feature type="transmembrane region" description="Helical" evidence="21">
    <location>
        <begin position="339"/>
        <end position="360"/>
    </location>
</feature>
<keyword evidence="5" id="KW-0328">Glycosyltransferase</keyword>
<evidence type="ECO:0000256" key="4">
    <source>
        <dbReference type="ARBA" id="ARBA00022618"/>
    </source>
</evidence>
<comment type="caution">
    <text evidence="22">The sequence shown here is derived from an EMBL/GenBank/DDBJ whole genome shotgun (WGS) entry which is preliminary data.</text>
</comment>
<evidence type="ECO:0000256" key="17">
    <source>
        <dbReference type="ARBA" id="ARBA00041185"/>
    </source>
</evidence>
<dbReference type="GO" id="GO:0032153">
    <property type="term" value="C:cell division site"/>
    <property type="evidence" value="ECO:0007669"/>
    <property type="project" value="TreeGrafter"/>
</dbReference>
<keyword evidence="7 21" id="KW-0812">Transmembrane</keyword>
<evidence type="ECO:0000256" key="11">
    <source>
        <dbReference type="ARBA" id="ARBA00023136"/>
    </source>
</evidence>
<evidence type="ECO:0000313" key="22">
    <source>
        <dbReference type="EMBL" id="OHA91351.1"/>
    </source>
</evidence>
<evidence type="ECO:0000256" key="3">
    <source>
        <dbReference type="ARBA" id="ARBA00022475"/>
    </source>
</evidence>
<reference evidence="22 23" key="1">
    <citation type="journal article" date="2016" name="Nat. Commun.">
        <title>Thousands of microbial genomes shed light on interconnected biogeochemical processes in an aquifer system.</title>
        <authorList>
            <person name="Anantharaman K."/>
            <person name="Brown C.T."/>
            <person name="Hug L.A."/>
            <person name="Sharon I."/>
            <person name="Castelle C.J."/>
            <person name="Probst A.J."/>
            <person name="Thomas B.C."/>
            <person name="Singh A."/>
            <person name="Wilkins M.J."/>
            <person name="Karaoz U."/>
            <person name="Brodie E.L."/>
            <person name="Williams K.H."/>
            <person name="Hubbard S.S."/>
            <person name="Banfield J.F."/>
        </authorList>
    </citation>
    <scope>NUCLEOTIDE SEQUENCE [LARGE SCALE GENOMIC DNA]</scope>
</reference>
<evidence type="ECO:0000256" key="10">
    <source>
        <dbReference type="ARBA" id="ARBA00022989"/>
    </source>
</evidence>
<evidence type="ECO:0000256" key="1">
    <source>
        <dbReference type="ARBA" id="ARBA00004651"/>
    </source>
</evidence>
<comment type="catalytic activity">
    <reaction evidence="20">
        <text>[GlcNAc-(1-&gt;4)-Mur2Ac(oyl-L-Ala-gamma-D-Glu-L-Lys-D-Ala-D-Ala)](n)-di-trans,octa-cis-undecaprenyl diphosphate + beta-D-GlcNAc-(1-&gt;4)-Mur2Ac(oyl-L-Ala-gamma-D-Glu-L-Lys-D-Ala-D-Ala)-di-trans,octa-cis-undecaprenyl diphosphate = [GlcNAc-(1-&gt;4)-Mur2Ac(oyl-L-Ala-gamma-D-Glu-L-Lys-D-Ala-D-Ala)](n+1)-di-trans,octa-cis-undecaprenyl diphosphate + di-trans,octa-cis-undecaprenyl diphosphate + H(+)</text>
        <dbReference type="Rhea" id="RHEA:23708"/>
        <dbReference type="Rhea" id="RHEA-COMP:9602"/>
        <dbReference type="Rhea" id="RHEA-COMP:9603"/>
        <dbReference type="ChEBI" id="CHEBI:15378"/>
        <dbReference type="ChEBI" id="CHEBI:58405"/>
        <dbReference type="ChEBI" id="CHEBI:60033"/>
        <dbReference type="ChEBI" id="CHEBI:78435"/>
        <dbReference type="EC" id="2.4.99.28"/>
    </reaction>
</comment>
<evidence type="ECO:0000256" key="2">
    <source>
        <dbReference type="ARBA" id="ARBA00004752"/>
    </source>
</evidence>
<dbReference type="GO" id="GO:0009252">
    <property type="term" value="P:peptidoglycan biosynthetic process"/>
    <property type="evidence" value="ECO:0007669"/>
    <property type="project" value="UniProtKB-KW"/>
</dbReference>
<evidence type="ECO:0000256" key="6">
    <source>
        <dbReference type="ARBA" id="ARBA00022679"/>
    </source>
</evidence>
<evidence type="ECO:0000256" key="7">
    <source>
        <dbReference type="ARBA" id="ARBA00022692"/>
    </source>
</evidence>
<dbReference type="EC" id="2.4.99.28" evidence="19"/>
<dbReference type="GO" id="GO:0071555">
    <property type="term" value="P:cell wall organization"/>
    <property type="evidence" value="ECO:0007669"/>
    <property type="project" value="UniProtKB-KW"/>
</dbReference>
<evidence type="ECO:0000256" key="13">
    <source>
        <dbReference type="ARBA" id="ARBA00023316"/>
    </source>
</evidence>
<feature type="transmembrane region" description="Helical" evidence="21">
    <location>
        <begin position="140"/>
        <end position="160"/>
    </location>
</feature>
<feature type="transmembrane region" description="Helical" evidence="21">
    <location>
        <begin position="273"/>
        <end position="290"/>
    </location>
</feature>
<dbReference type="InterPro" id="IPR013437">
    <property type="entry name" value="FtsW"/>
</dbReference>
<feature type="transmembrane region" description="Helical" evidence="21">
    <location>
        <begin position="74"/>
        <end position="96"/>
    </location>
</feature>
<dbReference type="GO" id="GO:0015648">
    <property type="term" value="F:lipid-linked peptidoglycan transporter activity"/>
    <property type="evidence" value="ECO:0007669"/>
    <property type="project" value="TreeGrafter"/>
</dbReference>
<proteinExistence type="inferred from homology"/>